<evidence type="ECO:0000313" key="2">
    <source>
        <dbReference type="Proteomes" id="UP001327093"/>
    </source>
</evidence>
<dbReference type="Pfam" id="PF20218">
    <property type="entry name" value="DUF6578"/>
    <property type="match status" value="1"/>
</dbReference>
<accession>A0ABU6A7T7</accession>
<comment type="caution">
    <text evidence="1">The sequence shown here is derived from an EMBL/GenBank/DDBJ whole genome shotgun (WGS) entry which is preliminary data.</text>
</comment>
<dbReference type="Proteomes" id="UP001327093">
    <property type="component" value="Unassembled WGS sequence"/>
</dbReference>
<keyword evidence="2" id="KW-1185">Reference proteome</keyword>
<sequence length="134" mass="14953">MTIRAWLTGWEMECCGTPFRVGDEVAWPLIDLDDKGLAFVRERLGDDAGAPITHSAVFHGRRGVDVPKTPAHVTGIHAVLHRFELIAAREVRPIPHSGRLVWLHDSDDRADLGLGEDEQFAAYLVDLDLHDQQP</sequence>
<dbReference type="InterPro" id="IPR046485">
    <property type="entry name" value="DUF6578"/>
</dbReference>
<dbReference type="RefSeq" id="WP_324265104.1">
    <property type="nucleotide sequence ID" value="NZ_JAWLNX010000005.1"/>
</dbReference>
<organism evidence="1 2">
    <name type="scientific">Saccharopolyspora mangrovi</name>
    <dbReference type="NCBI Taxonomy" id="3082379"/>
    <lineage>
        <taxon>Bacteria</taxon>
        <taxon>Bacillati</taxon>
        <taxon>Actinomycetota</taxon>
        <taxon>Actinomycetes</taxon>
        <taxon>Pseudonocardiales</taxon>
        <taxon>Pseudonocardiaceae</taxon>
        <taxon>Saccharopolyspora</taxon>
    </lineage>
</organism>
<reference evidence="1 2" key="1">
    <citation type="submission" date="2023-10" db="EMBL/GenBank/DDBJ databases">
        <title>Saccharopolyspora sp. nov., isolated from mangrove soil.</title>
        <authorList>
            <person name="Lu Y."/>
            <person name="Liu W."/>
        </authorList>
    </citation>
    <scope>NUCLEOTIDE SEQUENCE [LARGE SCALE GENOMIC DNA]</scope>
    <source>
        <strain evidence="1 2">S2-29</strain>
    </source>
</reference>
<name>A0ABU6A7T7_9PSEU</name>
<protein>
    <submittedName>
        <fullName evidence="1">DUF6578 domain-containing protein</fullName>
    </submittedName>
</protein>
<dbReference type="EMBL" id="JAWLNX010000005">
    <property type="protein sequence ID" value="MEB3367549.1"/>
    <property type="molecule type" value="Genomic_DNA"/>
</dbReference>
<proteinExistence type="predicted"/>
<evidence type="ECO:0000313" key="1">
    <source>
        <dbReference type="EMBL" id="MEB3367549.1"/>
    </source>
</evidence>
<gene>
    <name evidence="1" type="ORF">R4I43_09025</name>
</gene>